<feature type="compositionally biased region" description="Basic and acidic residues" evidence="1">
    <location>
        <begin position="193"/>
        <end position="212"/>
    </location>
</feature>
<evidence type="ECO:0000313" key="3">
    <source>
        <dbReference type="Proteomes" id="UP000008144"/>
    </source>
</evidence>
<accession>F6RIH8</accession>
<dbReference type="HOGENOM" id="CLU_943196_0_0_1"/>
<sequence length="295" mass="36006">MDDNMREEAIDLKIRLMREKNKKLEQRRKLIEEDERQAEAASAQAKRQQHYAPDTRTKKGGKYNAHMDQPEETQDNDRHQRRPPRRDQRQQPDQRRQYDRGDHNPPHERRRNEGRNYHPEEPRDGDRGFVEERRHGRGEYGRQNQQRPHRGGRGGGDAQGGRYSDRQGEEREMQRRRNIEQMDAQMQGEEGWDEPRGLLQDPRREGAGEYSRRPPPPNVRYNKNDQHQRHNQYRDHPPSKMNNMMEKTWKGKRKRRHLLRMSLRMRIQDLYLQIVNRRKRKNRKKKREGKMRKKR</sequence>
<reference evidence="2" key="3">
    <citation type="submission" date="2025-08" db="UniProtKB">
        <authorList>
            <consortium name="Ensembl"/>
        </authorList>
    </citation>
    <scope>IDENTIFICATION</scope>
</reference>
<evidence type="ECO:0000256" key="1">
    <source>
        <dbReference type="SAM" id="MobiDB-lite"/>
    </source>
</evidence>
<dbReference type="Ensembl" id="ENSCINT00000025704.2">
    <property type="protein sequence ID" value="ENSCINP00000025458.2"/>
    <property type="gene ID" value="ENSCING00000017393.2"/>
</dbReference>
<name>F6RIH8_CIOIN</name>
<dbReference type="InParanoid" id="F6RIH8"/>
<organism evidence="2 3">
    <name type="scientific">Ciona intestinalis</name>
    <name type="common">Transparent sea squirt</name>
    <name type="synonym">Ascidia intestinalis</name>
    <dbReference type="NCBI Taxonomy" id="7719"/>
    <lineage>
        <taxon>Eukaryota</taxon>
        <taxon>Metazoa</taxon>
        <taxon>Chordata</taxon>
        <taxon>Tunicata</taxon>
        <taxon>Ascidiacea</taxon>
        <taxon>Phlebobranchia</taxon>
        <taxon>Cionidae</taxon>
        <taxon>Ciona</taxon>
    </lineage>
</organism>
<feature type="region of interest" description="Disordered" evidence="1">
    <location>
        <begin position="19"/>
        <end position="244"/>
    </location>
</feature>
<reference evidence="2" key="2">
    <citation type="journal article" date="2008" name="Genome Biol.">
        <title>Improved genome assembly and evidence-based global gene model set for the chordate Ciona intestinalis: new insight into intron and operon populations.</title>
        <authorList>
            <person name="Satou Y."/>
            <person name="Mineta K."/>
            <person name="Ogasawara M."/>
            <person name="Sasakura Y."/>
            <person name="Shoguchi E."/>
            <person name="Ueno K."/>
            <person name="Yamada L."/>
            <person name="Matsumoto J."/>
            <person name="Wasserscheid J."/>
            <person name="Dewar K."/>
            <person name="Wiley G.B."/>
            <person name="Macmil S.L."/>
            <person name="Roe B.A."/>
            <person name="Zeller R.W."/>
            <person name="Hastings K.E."/>
            <person name="Lemaire P."/>
            <person name="Lindquist E."/>
            <person name="Endo T."/>
            <person name="Hotta K."/>
            <person name="Inaba K."/>
        </authorList>
    </citation>
    <scope>NUCLEOTIDE SEQUENCE [LARGE SCALE GENOMIC DNA]</scope>
    <source>
        <strain evidence="2">wild type</strain>
    </source>
</reference>
<dbReference type="Proteomes" id="UP000008144">
    <property type="component" value="Chromosome 10"/>
</dbReference>
<dbReference type="EMBL" id="EAAA01000538">
    <property type="status" value="NOT_ANNOTATED_CDS"/>
    <property type="molecule type" value="Genomic_DNA"/>
</dbReference>
<protein>
    <submittedName>
        <fullName evidence="2">Uncharacterized protein</fullName>
    </submittedName>
</protein>
<reference evidence="3" key="1">
    <citation type="journal article" date="2002" name="Science">
        <title>The draft genome of Ciona intestinalis: insights into chordate and vertebrate origins.</title>
        <authorList>
            <person name="Dehal P."/>
            <person name="Satou Y."/>
            <person name="Campbell R.K."/>
            <person name="Chapman J."/>
            <person name="Degnan B."/>
            <person name="De Tomaso A."/>
            <person name="Davidson B."/>
            <person name="Di Gregorio A."/>
            <person name="Gelpke M."/>
            <person name="Goodstein D.M."/>
            <person name="Harafuji N."/>
            <person name="Hastings K.E."/>
            <person name="Ho I."/>
            <person name="Hotta K."/>
            <person name="Huang W."/>
            <person name="Kawashima T."/>
            <person name="Lemaire P."/>
            <person name="Martinez D."/>
            <person name="Meinertzhagen I.A."/>
            <person name="Necula S."/>
            <person name="Nonaka M."/>
            <person name="Putnam N."/>
            <person name="Rash S."/>
            <person name="Saiga H."/>
            <person name="Satake M."/>
            <person name="Terry A."/>
            <person name="Yamada L."/>
            <person name="Wang H.G."/>
            <person name="Awazu S."/>
            <person name="Azumi K."/>
            <person name="Boore J."/>
            <person name="Branno M."/>
            <person name="Chin-Bow S."/>
            <person name="DeSantis R."/>
            <person name="Doyle S."/>
            <person name="Francino P."/>
            <person name="Keys D.N."/>
            <person name="Haga S."/>
            <person name="Hayashi H."/>
            <person name="Hino K."/>
            <person name="Imai K.S."/>
            <person name="Inaba K."/>
            <person name="Kano S."/>
            <person name="Kobayashi K."/>
            <person name="Kobayashi M."/>
            <person name="Lee B.I."/>
            <person name="Makabe K.W."/>
            <person name="Manohar C."/>
            <person name="Matassi G."/>
            <person name="Medina M."/>
            <person name="Mochizuki Y."/>
            <person name="Mount S."/>
            <person name="Morishita T."/>
            <person name="Miura S."/>
            <person name="Nakayama A."/>
            <person name="Nishizaka S."/>
            <person name="Nomoto H."/>
            <person name="Ohta F."/>
            <person name="Oishi K."/>
            <person name="Rigoutsos I."/>
            <person name="Sano M."/>
            <person name="Sasaki A."/>
            <person name="Sasakura Y."/>
            <person name="Shoguchi E."/>
            <person name="Shin-i T."/>
            <person name="Spagnuolo A."/>
            <person name="Stainier D."/>
            <person name="Suzuki M.M."/>
            <person name="Tassy O."/>
            <person name="Takatori N."/>
            <person name="Tokuoka M."/>
            <person name="Yagi K."/>
            <person name="Yoshizaki F."/>
            <person name="Wada S."/>
            <person name="Zhang C."/>
            <person name="Hyatt P.D."/>
            <person name="Larimer F."/>
            <person name="Detter C."/>
            <person name="Doggett N."/>
            <person name="Glavina T."/>
            <person name="Hawkins T."/>
            <person name="Richardson P."/>
            <person name="Lucas S."/>
            <person name="Kohara Y."/>
            <person name="Levine M."/>
            <person name="Satoh N."/>
            <person name="Rokhsar D.S."/>
        </authorList>
    </citation>
    <scope>NUCLEOTIDE SEQUENCE [LARGE SCALE GENOMIC DNA]</scope>
</reference>
<feature type="compositionally biased region" description="Basic and acidic residues" evidence="1">
    <location>
        <begin position="163"/>
        <end position="180"/>
    </location>
</feature>
<feature type="compositionally biased region" description="Basic and acidic residues" evidence="1">
    <location>
        <begin position="19"/>
        <end position="31"/>
    </location>
</feature>
<feature type="compositionally biased region" description="Basic and acidic residues" evidence="1">
    <location>
        <begin position="85"/>
        <end position="140"/>
    </location>
</feature>
<evidence type="ECO:0000313" key="2">
    <source>
        <dbReference type="Ensembl" id="ENSCINP00000025458.2"/>
    </source>
</evidence>
<dbReference type="FunCoup" id="F6RIH8">
    <property type="interactions" value="11"/>
</dbReference>
<reference evidence="2" key="4">
    <citation type="submission" date="2025-09" db="UniProtKB">
        <authorList>
            <consortium name="Ensembl"/>
        </authorList>
    </citation>
    <scope>IDENTIFICATION</scope>
</reference>
<dbReference type="AlphaFoldDB" id="F6RIH8"/>
<proteinExistence type="predicted"/>
<feature type="compositionally biased region" description="Basic and acidic residues" evidence="1">
    <location>
        <begin position="222"/>
        <end position="238"/>
    </location>
</feature>
<keyword evidence="3" id="KW-1185">Reference proteome</keyword>